<dbReference type="Gene3D" id="2.30.42.10">
    <property type="match status" value="1"/>
</dbReference>
<keyword evidence="8" id="KW-1185">Reference proteome</keyword>
<sequence length="348" mass="37063">MKLPRLHVPVAAWSILLAWLAMWVLMWPPAAAAADAQDDMSAASRALQKAQAAVVGVQSIAVDGARSAATLGRVREGSGVVISREGLVLTIGYLVLEAEQVQIVTDDARTIPARFIGYDVATGFGLLQALAPLRIDAVPLGRSGALNPREGLMIASGGEDGAVSAAWLVSRRAFSGYWEYHIPGALFTTPPRRDHSGAGLFNIAGELVGIGSLIVADAAGGDERLPGNMFVPIDLLSPIFDELLRVGSSTSSKRAWIGINCVEHDGAVRIVRINDDSPADVAGLQAGDKIVRIDGADVHALEELWTRLWSGGEPEREVVLDIQRNGEAQTVRVFSVDRMKTLKRARGI</sequence>
<dbReference type="InterPro" id="IPR001478">
    <property type="entry name" value="PDZ"/>
</dbReference>
<evidence type="ECO:0000256" key="3">
    <source>
        <dbReference type="ARBA" id="ARBA00022801"/>
    </source>
</evidence>
<evidence type="ECO:0000256" key="2">
    <source>
        <dbReference type="ARBA" id="ARBA00022670"/>
    </source>
</evidence>
<evidence type="ECO:0000259" key="6">
    <source>
        <dbReference type="PROSITE" id="PS50106"/>
    </source>
</evidence>
<dbReference type="SUPFAM" id="SSF50494">
    <property type="entry name" value="Trypsin-like serine proteases"/>
    <property type="match status" value="1"/>
</dbReference>
<gene>
    <name evidence="7" type="ORF">HLB44_13775</name>
</gene>
<dbReference type="Pfam" id="PF13365">
    <property type="entry name" value="Trypsin_2"/>
    <property type="match status" value="1"/>
</dbReference>
<evidence type="ECO:0000313" key="8">
    <source>
        <dbReference type="Proteomes" id="UP000737171"/>
    </source>
</evidence>
<dbReference type="GO" id="GO:0006508">
    <property type="term" value="P:proteolysis"/>
    <property type="evidence" value="ECO:0007669"/>
    <property type="project" value="UniProtKB-KW"/>
</dbReference>
<dbReference type="EMBL" id="JABRWJ010000004">
    <property type="protein sequence ID" value="NRF68058.1"/>
    <property type="molecule type" value="Genomic_DNA"/>
</dbReference>
<comment type="caution">
    <text evidence="7">The sequence shown here is derived from an EMBL/GenBank/DDBJ whole genome shotgun (WGS) entry which is preliminary data.</text>
</comment>
<evidence type="ECO:0000256" key="1">
    <source>
        <dbReference type="ARBA" id="ARBA00010541"/>
    </source>
</evidence>
<reference evidence="7 8" key="1">
    <citation type="submission" date="2020-05" db="EMBL/GenBank/DDBJ databases">
        <title>Aquincola sp. isolate from soil.</title>
        <authorList>
            <person name="Han J."/>
            <person name="Kim D.-U."/>
        </authorList>
    </citation>
    <scope>NUCLEOTIDE SEQUENCE [LARGE SCALE GENOMIC DNA]</scope>
    <source>
        <strain evidence="7 8">S2</strain>
    </source>
</reference>
<dbReference type="PANTHER" id="PTHR22939">
    <property type="entry name" value="SERINE PROTEASE FAMILY S1C HTRA-RELATED"/>
    <property type="match status" value="1"/>
</dbReference>
<dbReference type="InterPro" id="IPR036034">
    <property type="entry name" value="PDZ_sf"/>
</dbReference>
<dbReference type="Proteomes" id="UP000737171">
    <property type="component" value="Unassembled WGS sequence"/>
</dbReference>
<dbReference type="GO" id="GO:0008233">
    <property type="term" value="F:peptidase activity"/>
    <property type="evidence" value="ECO:0007669"/>
    <property type="project" value="UniProtKB-KW"/>
</dbReference>
<feature type="signal peptide" evidence="5">
    <location>
        <begin position="1"/>
        <end position="32"/>
    </location>
</feature>
<keyword evidence="2 7" id="KW-0645">Protease</keyword>
<keyword evidence="5" id="KW-0732">Signal</keyword>
<name>A0ABX2EHF0_9BURK</name>
<protein>
    <submittedName>
        <fullName evidence="7">Serine protease</fullName>
    </submittedName>
</protein>
<evidence type="ECO:0000256" key="5">
    <source>
        <dbReference type="SAM" id="SignalP"/>
    </source>
</evidence>
<dbReference type="SMART" id="SM00228">
    <property type="entry name" value="PDZ"/>
    <property type="match status" value="1"/>
</dbReference>
<dbReference type="PROSITE" id="PS50106">
    <property type="entry name" value="PDZ"/>
    <property type="match status" value="1"/>
</dbReference>
<dbReference type="Gene3D" id="2.40.10.120">
    <property type="match status" value="1"/>
</dbReference>
<dbReference type="RefSeq" id="WP_173123360.1">
    <property type="nucleotide sequence ID" value="NZ_JABRWJ010000004.1"/>
</dbReference>
<keyword evidence="3" id="KW-0378">Hydrolase</keyword>
<comment type="similarity">
    <text evidence="1">Belongs to the peptidase S1C family.</text>
</comment>
<dbReference type="PRINTS" id="PR00834">
    <property type="entry name" value="PROTEASES2C"/>
</dbReference>
<feature type="domain" description="PDZ" evidence="6">
    <location>
        <begin position="243"/>
        <end position="304"/>
    </location>
</feature>
<organism evidence="7 8">
    <name type="scientific">Pseudaquabacterium terrae</name>
    <dbReference type="NCBI Taxonomy" id="2732868"/>
    <lineage>
        <taxon>Bacteria</taxon>
        <taxon>Pseudomonadati</taxon>
        <taxon>Pseudomonadota</taxon>
        <taxon>Betaproteobacteria</taxon>
        <taxon>Burkholderiales</taxon>
        <taxon>Sphaerotilaceae</taxon>
        <taxon>Pseudaquabacterium</taxon>
    </lineage>
</organism>
<accession>A0ABX2EHF0</accession>
<keyword evidence="4" id="KW-0720">Serine protease</keyword>
<evidence type="ECO:0000313" key="7">
    <source>
        <dbReference type="EMBL" id="NRF68058.1"/>
    </source>
</evidence>
<dbReference type="InterPro" id="IPR001940">
    <property type="entry name" value="Peptidase_S1C"/>
</dbReference>
<dbReference type="SUPFAM" id="SSF50156">
    <property type="entry name" value="PDZ domain-like"/>
    <property type="match status" value="1"/>
</dbReference>
<dbReference type="Pfam" id="PF13180">
    <property type="entry name" value="PDZ_2"/>
    <property type="match status" value="1"/>
</dbReference>
<dbReference type="PANTHER" id="PTHR22939:SF129">
    <property type="entry name" value="SERINE PROTEASE HTRA2, MITOCHONDRIAL"/>
    <property type="match status" value="1"/>
</dbReference>
<feature type="chain" id="PRO_5046522096" evidence="5">
    <location>
        <begin position="33"/>
        <end position="348"/>
    </location>
</feature>
<proteinExistence type="inferred from homology"/>
<dbReference type="InterPro" id="IPR009003">
    <property type="entry name" value="Peptidase_S1_PA"/>
</dbReference>
<evidence type="ECO:0000256" key="4">
    <source>
        <dbReference type="ARBA" id="ARBA00022825"/>
    </source>
</evidence>